<dbReference type="EMBL" id="BQXS01010972">
    <property type="protein sequence ID" value="GKT35356.1"/>
    <property type="molecule type" value="Genomic_DNA"/>
</dbReference>
<dbReference type="PANTHER" id="PTHR32518">
    <property type="match status" value="1"/>
</dbReference>
<evidence type="ECO:0000256" key="4">
    <source>
        <dbReference type="ARBA" id="ARBA00012560"/>
    </source>
</evidence>
<dbReference type="PROSITE" id="PS51166">
    <property type="entry name" value="CBM20"/>
    <property type="match status" value="1"/>
</dbReference>
<feature type="domain" description="CBM20" evidence="12">
    <location>
        <begin position="131"/>
        <end position="237"/>
    </location>
</feature>
<keyword evidence="6" id="KW-0328">Glycosyltransferase</keyword>
<sequence length="849" mass="98428">MCQIRITLICNGKNGRPVLSGSHPKLGMWKPELGIPFFPIGEDRYTAEIEIPNETDVELEFKYFWLTNSNEHMWDVIDNRKLMITANDSVVEYNDCFIFETYFTDVVAKSSAVRVVMKRPSEDPLKKLSSTHSDGSATLEFSVYVPYIRPDDEVIVVGSIDELGSWESSAGFALSHAEYPYFSGKLNVSTDSYRKAEFKICLIGADGTPLWESGMNRSVLLNTGTTKTVVRCGMFRYPDPEAFKAAGMVIPVFSIRTEESCGVGEFNDLKKMGDWCHECHLRLLQVLPVNDTTLKGVHWHDTYPYSPISVFALHPLYMNVPDCGPMEGYEMAEYISKGKELDKLTAVDYEAVLAHKLRYLRLIYERLEERGEIDITKGEFKEFIDANPFWLKPYCLYKSLQEAYGTGDFMRWQSRARNPRGVEEEEEDVAVKREDSSVAEEEEEEEEEEEQEEASVEHQCIKKEEISVGDDVSEDDDEKELPPLSCELPSPLSDIFDMPAHPLFDEYKFHLWLQFNLHRQLKAATDYCTSLGVVLKGDIPIGVSPRGADAWWWRDYFRLDTQTGAPPDAFSANGQNWGMPTYNWENMEKDGYQWWVERFRQLSNYFSAYRVDHILGWFRIWEIPEDRVGGIAGRFRKCHPIHVDHLRSLGIHDIHRLCKPFLPEDHVKGLLKDVPLFVDEWFEYDDGKRDYRGVALMKFKTEVNSEKKLIKKLGLRVNPETEKDRFESLKDRLISLTTNYILMWDNDHLNIHDYHFHPRFNLDQTHSFRHLPHNIQTAMKKMMINYYYRDHQDIWGVEADKKMSTILKATKMLPCGEDLGLLADVVVEKLQKHRVCGLRVQRMPADDSI</sequence>
<evidence type="ECO:0000313" key="14">
    <source>
        <dbReference type="Proteomes" id="UP001057375"/>
    </source>
</evidence>
<gene>
    <name evidence="13" type="ORF">ADUPG1_008531</name>
</gene>
<dbReference type="Proteomes" id="UP001057375">
    <property type="component" value="Unassembled WGS sequence"/>
</dbReference>
<feature type="region of interest" description="Disordered" evidence="11">
    <location>
        <begin position="417"/>
        <end position="486"/>
    </location>
</feature>
<evidence type="ECO:0000256" key="5">
    <source>
        <dbReference type="ARBA" id="ARBA00022490"/>
    </source>
</evidence>
<dbReference type="InterPro" id="IPR013783">
    <property type="entry name" value="Ig-like_fold"/>
</dbReference>
<dbReference type="Gene3D" id="3.20.20.80">
    <property type="entry name" value="Glycosidases"/>
    <property type="match status" value="2"/>
</dbReference>
<keyword evidence="8" id="KW-0119">Carbohydrate metabolism</keyword>
<evidence type="ECO:0000259" key="12">
    <source>
        <dbReference type="PROSITE" id="PS51166"/>
    </source>
</evidence>
<dbReference type="Pfam" id="PF00686">
    <property type="entry name" value="CBM_20"/>
    <property type="match status" value="2"/>
</dbReference>
<evidence type="ECO:0000256" key="6">
    <source>
        <dbReference type="ARBA" id="ARBA00022676"/>
    </source>
</evidence>
<dbReference type="Pfam" id="PF02446">
    <property type="entry name" value="Glyco_hydro_77"/>
    <property type="match status" value="2"/>
</dbReference>
<protein>
    <recommendedName>
        <fullName evidence="4">4-alpha-glucanotransferase</fullName>
        <ecNumber evidence="4">2.4.1.25</ecNumber>
    </recommendedName>
    <alternativeName>
        <fullName evidence="9">Amylomaltase</fullName>
    </alternativeName>
    <alternativeName>
        <fullName evidence="10">Disproportionating enzyme</fullName>
    </alternativeName>
</protein>
<evidence type="ECO:0000313" key="13">
    <source>
        <dbReference type="EMBL" id="GKT35356.1"/>
    </source>
</evidence>
<proteinExistence type="inferred from homology"/>
<keyword evidence="13" id="KW-0378">Hydrolase</keyword>
<name>A0ABQ5KTJ7_9EUKA</name>
<comment type="caution">
    <text evidence="13">The sequence shown here is derived from an EMBL/GenBank/DDBJ whole genome shotgun (WGS) entry which is preliminary data.</text>
</comment>
<feature type="compositionally biased region" description="Basic and acidic residues" evidence="11">
    <location>
        <begin position="455"/>
        <end position="466"/>
    </location>
</feature>
<dbReference type="SUPFAM" id="SSF49452">
    <property type="entry name" value="Starch-binding domain-like"/>
    <property type="match status" value="2"/>
</dbReference>
<evidence type="ECO:0000256" key="2">
    <source>
        <dbReference type="ARBA" id="ARBA00004496"/>
    </source>
</evidence>
<feature type="compositionally biased region" description="Acidic residues" evidence="11">
    <location>
        <begin position="467"/>
        <end position="479"/>
    </location>
</feature>
<dbReference type="SMART" id="SM01065">
    <property type="entry name" value="CBM_2"/>
    <property type="match status" value="2"/>
</dbReference>
<keyword evidence="14" id="KW-1185">Reference proteome</keyword>
<comment type="catalytic activity">
    <reaction evidence="1">
        <text>Transfers a segment of a (1-&gt;4)-alpha-D-glucan to a new position in an acceptor, which may be glucose or a (1-&gt;4)-alpha-D-glucan.</text>
        <dbReference type="EC" id="2.4.1.25"/>
    </reaction>
</comment>
<evidence type="ECO:0000256" key="9">
    <source>
        <dbReference type="ARBA" id="ARBA00031423"/>
    </source>
</evidence>
<keyword evidence="7" id="KW-0808">Transferase</keyword>
<evidence type="ECO:0000256" key="10">
    <source>
        <dbReference type="ARBA" id="ARBA00031501"/>
    </source>
</evidence>
<feature type="non-terminal residue" evidence="13">
    <location>
        <position position="849"/>
    </location>
</feature>
<accession>A0ABQ5KTJ7</accession>
<evidence type="ECO:0000256" key="1">
    <source>
        <dbReference type="ARBA" id="ARBA00000439"/>
    </source>
</evidence>
<dbReference type="EC" id="2.4.1.25" evidence="4"/>
<dbReference type="PANTHER" id="PTHR32518:SF3">
    <property type="entry name" value="4-ALPHA-GLUCANOTRANSFERASE"/>
    <property type="match status" value="1"/>
</dbReference>
<dbReference type="GO" id="GO:0016787">
    <property type="term" value="F:hydrolase activity"/>
    <property type="evidence" value="ECO:0007669"/>
    <property type="project" value="UniProtKB-KW"/>
</dbReference>
<comment type="subcellular location">
    <subcellularLocation>
        <location evidence="2">Cytoplasm</location>
    </subcellularLocation>
</comment>
<dbReference type="SUPFAM" id="SSF51445">
    <property type="entry name" value="(Trans)glycosidases"/>
    <property type="match status" value="2"/>
</dbReference>
<dbReference type="Gene3D" id="2.60.40.10">
    <property type="entry name" value="Immunoglobulins"/>
    <property type="match status" value="2"/>
</dbReference>
<dbReference type="InterPro" id="IPR017853">
    <property type="entry name" value="GH"/>
</dbReference>
<evidence type="ECO:0000256" key="8">
    <source>
        <dbReference type="ARBA" id="ARBA00023277"/>
    </source>
</evidence>
<keyword evidence="5" id="KW-0963">Cytoplasm</keyword>
<dbReference type="InterPro" id="IPR003385">
    <property type="entry name" value="Glyco_hydro_77"/>
</dbReference>
<feature type="compositionally biased region" description="Acidic residues" evidence="11">
    <location>
        <begin position="437"/>
        <end position="454"/>
    </location>
</feature>
<dbReference type="InterPro" id="IPR002044">
    <property type="entry name" value="CBM20"/>
</dbReference>
<organism evidence="13 14">
    <name type="scientific">Aduncisulcus paluster</name>
    <dbReference type="NCBI Taxonomy" id="2918883"/>
    <lineage>
        <taxon>Eukaryota</taxon>
        <taxon>Metamonada</taxon>
        <taxon>Carpediemonas-like organisms</taxon>
        <taxon>Aduncisulcus</taxon>
    </lineage>
</organism>
<reference evidence="13" key="1">
    <citation type="submission" date="2022-03" db="EMBL/GenBank/DDBJ databases">
        <title>Draft genome sequence of Aduncisulcus paluster, a free-living microaerophilic Fornicata.</title>
        <authorList>
            <person name="Yuyama I."/>
            <person name="Kume K."/>
            <person name="Tamura T."/>
            <person name="Inagaki Y."/>
            <person name="Hashimoto T."/>
        </authorList>
    </citation>
    <scope>NUCLEOTIDE SEQUENCE</scope>
    <source>
        <strain evidence="13">NY0171</strain>
    </source>
</reference>
<evidence type="ECO:0000256" key="7">
    <source>
        <dbReference type="ARBA" id="ARBA00022679"/>
    </source>
</evidence>
<evidence type="ECO:0000256" key="11">
    <source>
        <dbReference type="SAM" id="MobiDB-lite"/>
    </source>
</evidence>
<dbReference type="InterPro" id="IPR013784">
    <property type="entry name" value="Carb-bd-like_fold"/>
</dbReference>
<evidence type="ECO:0000256" key="3">
    <source>
        <dbReference type="ARBA" id="ARBA00005684"/>
    </source>
</evidence>
<comment type="similarity">
    <text evidence="3">Belongs to the disproportionating enzyme family.</text>
</comment>